<sequence>PVGEEITINGIVEDYMSWKVVKIAESEMVGPDESDGTVDEDEENGPSEEGSDVEEGETSEGN</sequence>
<proteinExistence type="predicted"/>
<protein>
    <submittedName>
        <fullName evidence="2">Uncharacterized protein</fullName>
    </submittedName>
</protein>
<dbReference type="EMBL" id="BARU01015483">
    <property type="protein sequence ID" value="GAH52306.1"/>
    <property type="molecule type" value="Genomic_DNA"/>
</dbReference>
<evidence type="ECO:0000313" key="2">
    <source>
        <dbReference type="EMBL" id="GAH52306.1"/>
    </source>
</evidence>
<feature type="compositionally biased region" description="Acidic residues" evidence="1">
    <location>
        <begin position="30"/>
        <end position="62"/>
    </location>
</feature>
<dbReference type="AlphaFoldDB" id="X1G317"/>
<feature type="non-terminal residue" evidence="2">
    <location>
        <position position="1"/>
    </location>
</feature>
<gene>
    <name evidence="2" type="ORF">S03H2_26585</name>
</gene>
<name>X1G317_9ZZZZ</name>
<organism evidence="2">
    <name type="scientific">marine sediment metagenome</name>
    <dbReference type="NCBI Taxonomy" id="412755"/>
    <lineage>
        <taxon>unclassified sequences</taxon>
        <taxon>metagenomes</taxon>
        <taxon>ecological metagenomes</taxon>
    </lineage>
</organism>
<reference evidence="2" key="1">
    <citation type="journal article" date="2014" name="Front. Microbiol.">
        <title>High frequency of phylogenetically diverse reductive dehalogenase-homologous genes in deep subseafloor sedimentary metagenomes.</title>
        <authorList>
            <person name="Kawai M."/>
            <person name="Futagami T."/>
            <person name="Toyoda A."/>
            <person name="Takaki Y."/>
            <person name="Nishi S."/>
            <person name="Hori S."/>
            <person name="Arai W."/>
            <person name="Tsubouchi T."/>
            <person name="Morono Y."/>
            <person name="Uchiyama I."/>
            <person name="Ito T."/>
            <person name="Fujiyama A."/>
            <person name="Inagaki F."/>
            <person name="Takami H."/>
        </authorList>
    </citation>
    <scope>NUCLEOTIDE SEQUENCE</scope>
    <source>
        <strain evidence="2">Expedition CK06-06</strain>
    </source>
</reference>
<feature type="region of interest" description="Disordered" evidence="1">
    <location>
        <begin position="26"/>
        <end position="62"/>
    </location>
</feature>
<comment type="caution">
    <text evidence="2">The sequence shown here is derived from an EMBL/GenBank/DDBJ whole genome shotgun (WGS) entry which is preliminary data.</text>
</comment>
<evidence type="ECO:0000256" key="1">
    <source>
        <dbReference type="SAM" id="MobiDB-lite"/>
    </source>
</evidence>
<accession>X1G317</accession>